<keyword evidence="1" id="KW-0472">Membrane</keyword>
<name>A0ABV6AWG1_9DEIO</name>
<dbReference type="RefSeq" id="WP_380007629.1">
    <property type="nucleotide sequence ID" value="NZ_JBHLYR010000024.1"/>
</dbReference>
<comment type="caution">
    <text evidence="3">The sequence shown here is derived from an EMBL/GenBank/DDBJ whole genome shotgun (WGS) entry which is preliminary data.</text>
</comment>
<protein>
    <submittedName>
        <fullName evidence="3">DUF3592 domain-containing protein</fullName>
    </submittedName>
</protein>
<evidence type="ECO:0000313" key="3">
    <source>
        <dbReference type="EMBL" id="MFB9991845.1"/>
    </source>
</evidence>
<gene>
    <name evidence="3" type="ORF">ACFFLM_07680</name>
</gene>
<proteinExistence type="predicted"/>
<keyword evidence="1" id="KW-1133">Transmembrane helix</keyword>
<keyword evidence="1" id="KW-0812">Transmembrane</keyword>
<keyword evidence="4" id="KW-1185">Reference proteome</keyword>
<sequence>MSSRSNGSVFPALLLLAALGLFLVAGVQSWRSVRAATWPTTPGTVTRTWLEPSSGGGGRKRIWTPHVAYTYTVGSVTYNGERLTYGTRGNSDYGQQQRALKRYPVGRAVRVYYAPGSPQESVLESGLRGIPWMTFVVAALILTLSVWASRSK</sequence>
<accession>A0ABV6AWG1</accession>
<evidence type="ECO:0000313" key="4">
    <source>
        <dbReference type="Proteomes" id="UP001589733"/>
    </source>
</evidence>
<dbReference type="Proteomes" id="UP001589733">
    <property type="component" value="Unassembled WGS sequence"/>
</dbReference>
<organism evidence="3 4">
    <name type="scientific">Deinococcus oregonensis</name>
    <dbReference type="NCBI Taxonomy" id="1805970"/>
    <lineage>
        <taxon>Bacteria</taxon>
        <taxon>Thermotogati</taxon>
        <taxon>Deinococcota</taxon>
        <taxon>Deinococci</taxon>
        <taxon>Deinococcales</taxon>
        <taxon>Deinococcaceae</taxon>
        <taxon>Deinococcus</taxon>
    </lineage>
</organism>
<evidence type="ECO:0000256" key="1">
    <source>
        <dbReference type="SAM" id="Phobius"/>
    </source>
</evidence>
<dbReference type="EMBL" id="JBHLYR010000024">
    <property type="protein sequence ID" value="MFB9991845.1"/>
    <property type="molecule type" value="Genomic_DNA"/>
</dbReference>
<feature type="transmembrane region" description="Helical" evidence="1">
    <location>
        <begin position="130"/>
        <end position="148"/>
    </location>
</feature>
<feature type="domain" description="DUF3592" evidence="2">
    <location>
        <begin position="41"/>
        <end position="127"/>
    </location>
</feature>
<evidence type="ECO:0000259" key="2">
    <source>
        <dbReference type="Pfam" id="PF12158"/>
    </source>
</evidence>
<dbReference type="InterPro" id="IPR021994">
    <property type="entry name" value="DUF3592"/>
</dbReference>
<dbReference type="Pfam" id="PF12158">
    <property type="entry name" value="DUF3592"/>
    <property type="match status" value="1"/>
</dbReference>
<reference evidence="3 4" key="1">
    <citation type="submission" date="2024-09" db="EMBL/GenBank/DDBJ databases">
        <authorList>
            <person name="Sun Q."/>
            <person name="Mori K."/>
        </authorList>
    </citation>
    <scope>NUCLEOTIDE SEQUENCE [LARGE SCALE GENOMIC DNA]</scope>
    <source>
        <strain evidence="3 4">JCM 13503</strain>
    </source>
</reference>